<feature type="domain" description="Glycosyl hydrolase family 13 catalytic" evidence="4">
    <location>
        <begin position="163"/>
        <end position="530"/>
    </location>
</feature>
<dbReference type="CDD" id="cd11338">
    <property type="entry name" value="AmyAc_CMD"/>
    <property type="match status" value="1"/>
</dbReference>
<sequence length="612" mass="71631">MKKTITREAIYHSAQSNYSYGYDSETLHLRVKTKKNEVKSVIIRIGDPYIWDAGGCDGGNMNATGGVWVGGKSYPMRKECETEYFDNWIIEYKPDMKRSRYAFILEGYEETLLYTEKGSRELNGDEGDERKLCKLSDFFCFPYLNNIDVARGPEWVKNTVWYQIFPDRFCNGDKSINPIDVQEWGTEPTGENFMGGDLQGIINKLDYLDELGITGLYLCPIFEATTNHRYDTIDYFKVDTTLGDAKTFKKLVEESHKRGIKIMLDAVFNHLGYFSAQWQDVVKYGEESKYRDWFHIKKFPAVDRPLEELDGNNLNYETFGRTPLMPKLNTENNGVVDHLLKVAKYWVEDMKIDAWRLDVCNEVDHVFWRKFREVVKGINKEVYILGEVWHDGLPWLMGDQFDAVMNYPLTEAIKEYFCLNDISGEKFRYMVEENKVAYSRQVGEVTFNLLDSHDTPRMLTVANGDKEKMKLAYLFMFTQAGSPCIYYGDEVGMEGEQGMGREFHRRCMIWEDEKQDKEFQIFMKKIIGIRKEYEEFKLLDNRWISYCCTKEALVYSKGNITILINNSNEMVDVMLPEEIRNEKVFNLYDLTNEELVESVSMEANSFRIFKIN</sequence>
<dbReference type="InterPro" id="IPR004185">
    <property type="entry name" value="Glyco_hydro_13_lg-like_dom"/>
</dbReference>
<evidence type="ECO:0000259" key="4">
    <source>
        <dbReference type="SMART" id="SM00642"/>
    </source>
</evidence>
<reference evidence="5 6" key="1">
    <citation type="submission" date="2020-08" db="EMBL/GenBank/DDBJ databases">
        <title>Clostridia isolated from Swiss meat.</title>
        <authorList>
            <person name="Wambui J."/>
            <person name="Stevens M.J.A."/>
            <person name="Stephan R."/>
        </authorList>
    </citation>
    <scope>NUCLEOTIDE SEQUENCE [LARGE SCALE GENOMIC DNA]</scope>
    <source>
        <strain evidence="5 6">CM001</strain>
    </source>
</reference>
<dbReference type="RefSeq" id="WP_185165611.1">
    <property type="nucleotide sequence ID" value="NZ_JACKWY010000017.1"/>
</dbReference>
<dbReference type="GO" id="GO:0004553">
    <property type="term" value="F:hydrolase activity, hydrolyzing O-glycosyl compounds"/>
    <property type="evidence" value="ECO:0007669"/>
    <property type="project" value="InterPro"/>
</dbReference>
<dbReference type="Pfam" id="PF02903">
    <property type="entry name" value="Alpha-amylase_N"/>
    <property type="match status" value="1"/>
</dbReference>
<dbReference type="InterPro" id="IPR045857">
    <property type="entry name" value="O16G_dom_2"/>
</dbReference>
<evidence type="ECO:0000256" key="3">
    <source>
        <dbReference type="ARBA" id="ARBA00023295"/>
    </source>
</evidence>
<dbReference type="SMART" id="SM00642">
    <property type="entry name" value="Aamy"/>
    <property type="match status" value="1"/>
</dbReference>
<dbReference type="SUPFAM" id="SSF51445">
    <property type="entry name" value="(Trans)glycosidases"/>
    <property type="match status" value="1"/>
</dbReference>
<dbReference type="InterPro" id="IPR006047">
    <property type="entry name" value="GH13_cat_dom"/>
</dbReference>
<evidence type="ECO:0000256" key="1">
    <source>
        <dbReference type="ARBA" id="ARBA00008061"/>
    </source>
</evidence>
<dbReference type="InterPro" id="IPR017853">
    <property type="entry name" value="GH"/>
</dbReference>
<dbReference type="Proteomes" id="UP000585258">
    <property type="component" value="Unassembled WGS sequence"/>
</dbReference>
<organism evidence="5 6">
    <name type="scientific">Clostridium gasigenes</name>
    <dbReference type="NCBI Taxonomy" id="94869"/>
    <lineage>
        <taxon>Bacteria</taxon>
        <taxon>Bacillati</taxon>
        <taxon>Bacillota</taxon>
        <taxon>Clostridia</taxon>
        <taxon>Eubacteriales</taxon>
        <taxon>Clostridiaceae</taxon>
        <taxon>Clostridium</taxon>
    </lineage>
</organism>
<gene>
    <name evidence="5" type="ORF">H7E68_18210</name>
</gene>
<evidence type="ECO:0000313" key="5">
    <source>
        <dbReference type="EMBL" id="MBB6716621.1"/>
    </source>
</evidence>
<accession>A0A7X0SJI6</accession>
<protein>
    <submittedName>
        <fullName evidence="5">Alpha-glycosidase</fullName>
    </submittedName>
</protein>
<evidence type="ECO:0000313" key="6">
    <source>
        <dbReference type="Proteomes" id="UP000585258"/>
    </source>
</evidence>
<dbReference type="CDD" id="cd02857">
    <property type="entry name" value="E_set_CDase_PDE_N"/>
    <property type="match status" value="1"/>
</dbReference>
<keyword evidence="2" id="KW-0378">Hydrolase</keyword>
<dbReference type="Gene3D" id="3.90.400.10">
    <property type="entry name" value="Oligo-1,6-glucosidase, Domain 2"/>
    <property type="match status" value="1"/>
</dbReference>
<dbReference type="Gene3D" id="2.60.40.10">
    <property type="entry name" value="Immunoglobulins"/>
    <property type="match status" value="1"/>
</dbReference>
<dbReference type="EMBL" id="JACKWY010000017">
    <property type="protein sequence ID" value="MBB6716621.1"/>
    <property type="molecule type" value="Genomic_DNA"/>
</dbReference>
<dbReference type="Gene3D" id="3.20.20.80">
    <property type="entry name" value="Glycosidases"/>
    <property type="match status" value="1"/>
</dbReference>
<dbReference type="PANTHER" id="PTHR10357">
    <property type="entry name" value="ALPHA-AMYLASE FAMILY MEMBER"/>
    <property type="match status" value="1"/>
</dbReference>
<dbReference type="AlphaFoldDB" id="A0A7X0SJI6"/>
<dbReference type="PANTHER" id="PTHR10357:SF210">
    <property type="entry name" value="MALTODEXTRIN GLUCOSIDASE"/>
    <property type="match status" value="1"/>
</dbReference>
<comment type="caution">
    <text evidence="5">The sequence shown here is derived from an EMBL/GenBank/DDBJ whole genome shotgun (WGS) entry which is preliminary data.</text>
</comment>
<dbReference type="GO" id="GO:0005975">
    <property type="term" value="P:carbohydrate metabolic process"/>
    <property type="evidence" value="ECO:0007669"/>
    <property type="project" value="InterPro"/>
</dbReference>
<keyword evidence="3 5" id="KW-0326">Glycosidase</keyword>
<proteinExistence type="inferred from homology"/>
<comment type="similarity">
    <text evidence="1">Belongs to the glycosyl hydrolase 13 family.</text>
</comment>
<dbReference type="InterPro" id="IPR014756">
    <property type="entry name" value="Ig_E-set"/>
</dbReference>
<dbReference type="SUPFAM" id="SSF81296">
    <property type="entry name" value="E set domains"/>
    <property type="match status" value="1"/>
</dbReference>
<name>A0A7X0SJI6_9CLOT</name>
<dbReference type="InterPro" id="IPR013783">
    <property type="entry name" value="Ig-like_fold"/>
</dbReference>
<evidence type="ECO:0000256" key="2">
    <source>
        <dbReference type="ARBA" id="ARBA00022801"/>
    </source>
</evidence>
<dbReference type="Pfam" id="PF00128">
    <property type="entry name" value="Alpha-amylase"/>
    <property type="match status" value="1"/>
</dbReference>